<feature type="signal peptide" evidence="1">
    <location>
        <begin position="1"/>
        <end position="27"/>
    </location>
</feature>
<accession>A0A182SSJ1</accession>
<dbReference type="InterPro" id="IPR056198">
    <property type="entry name" value="LBD_receptor"/>
</dbReference>
<evidence type="ECO:0000313" key="4">
    <source>
        <dbReference type="Proteomes" id="UP000075901"/>
    </source>
</evidence>
<sequence>MSASCNEKMIAIVGVVLVVLLLKSYDCTPDVGIKRLLVRDTVGNHFSEVIVNALDRYYVQNHSSTLLMRLSTVSRQTYDLQSDIMDEVMQRTSHSIAYEYRSVSRHYPSRRPRIFNLAFVDGFDAFEQLFDSLEPTQNDF</sequence>
<proteinExistence type="predicted"/>
<keyword evidence="1" id="KW-0732">Signal</keyword>
<dbReference type="VEuPathDB" id="VectorBase:AMAM012549"/>
<dbReference type="Pfam" id="PF24061">
    <property type="entry name" value="LBD_receptor"/>
    <property type="match status" value="1"/>
</dbReference>
<dbReference type="Proteomes" id="UP000075901">
    <property type="component" value="Unassembled WGS sequence"/>
</dbReference>
<dbReference type="EnsemblMetazoa" id="AMAM012549-RA">
    <property type="protein sequence ID" value="AMAM012549-PA"/>
    <property type="gene ID" value="AMAM012549"/>
</dbReference>
<reference evidence="4" key="1">
    <citation type="submission" date="2013-09" db="EMBL/GenBank/DDBJ databases">
        <title>The Genome Sequence of Anopheles maculatus species B.</title>
        <authorList>
            <consortium name="The Broad Institute Genomics Platform"/>
            <person name="Neafsey D.E."/>
            <person name="Besansky N."/>
            <person name="Howell P."/>
            <person name="Walton C."/>
            <person name="Young S.K."/>
            <person name="Zeng Q."/>
            <person name="Gargeya S."/>
            <person name="Fitzgerald M."/>
            <person name="Haas B."/>
            <person name="Abouelleil A."/>
            <person name="Allen A.W."/>
            <person name="Alvarado L."/>
            <person name="Arachchi H.M."/>
            <person name="Berlin A.M."/>
            <person name="Chapman S.B."/>
            <person name="Gainer-Dewar J."/>
            <person name="Goldberg J."/>
            <person name="Griggs A."/>
            <person name="Gujja S."/>
            <person name="Hansen M."/>
            <person name="Howarth C."/>
            <person name="Imamovic A."/>
            <person name="Ireland A."/>
            <person name="Larimer J."/>
            <person name="McCowan C."/>
            <person name="Murphy C."/>
            <person name="Pearson M."/>
            <person name="Poon T.W."/>
            <person name="Priest M."/>
            <person name="Roberts A."/>
            <person name="Saif S."/>
            <person name="Shea T."/>
            <person name="Sisk P."/>
            <person name="Sykes S."/>
            <person name="Wortman J."/>
            <person name="Nusbaum C."/>
            <person name="Birren B."/>
        </authorList>
    </citation>
    <scope>NUCLEOTIDE SEQUENCE [LARGE SCALE GENOMIC DNA]</scope>
    <source>
        <strain evidence="4">maculatus3</strain>
    </source>
</reference>
<feature type="chain" id="PRO_5008136076" description="Putative ionotropic receptor ligand binding domain-containing protein" evidence="1">
    <location>
        <begin position="28"/>
        <end position="140"/>
    </location>
</feature>
<evidence type="ECO:0000256" key="1">
    <source>
        <dbReference type="SAM" id="SignalP"/>
    </source>
</evidence>
<evidence type="ECO:0000259" key="2">
    <source>
        <dbReference type="Pfam" id="PF24061"/>
    </source>
</evidence>
<keyword evidence="4" id="KW-1185">Reference proteome</keyword>
<organism evidence="3 4">
    <name type="scientific">Anopheles maculatus</name>
    <dbReference type="NCBI Taxonomy" id="74869"/>
    <lineage>
        <taxon>Eukaryota</taxon>
        <taxon>Metazoa</taxon>
        <taxon>Ecdysozoa</taxon>
        <taxon>Arthropoda</taxon>
        <taxon>Hexapoda</taxon>
        <taxon>Insecta</taxon>
        <taxon>Pterygota</taxon>
        <taxon>Neoptera</taxon>
        <taxon>Endopterygota</taxon>
        <taxon>Diptera</taxon>
        <taxon>Nematocera</taxon>
        <taxon>Culicoidea</taxon>
        <taxon>Culicidae</taxon>
        <taxon>Anophelinae</taxon>
        <taxon>Anopheles</taxon>
        <taxon>Anopheles maculatus group</taxon>
    </lineage>
</organism>
<protein>
    <recommendedName>
        <fullName evidence="2">Putative ionotropic receptor ligand binding domain-containing protein</fullName>
    </recommendedName>
</protein>
<dbReference type="AlphaFoldDB" id="A0A182SSJ1"/>
<reference evidence="3" key="2">
    <citation type="submission" date="2020-05" db="UniProtKB">
        <authorList>
            <consortium name="EnsemblMetazoa"/>
        </authorList>
    </citation>
    <scope>IDENTIFICATION</scope>
    <source>
        <strain evidence="3">maculatus3</strain>
    </source>
</reference>
<evidence type="ECO:0000313" key="3">
    <source>
        <dbReference type="EnsemblMetazoa" id="AMAM012549-PA"/>
    </source>
</evidence>
<feature type="domain" description="Putative ionotropic receptor ligand binding" evidence="2">
    <location>
        <begin position="45"/>
        <end position="139"/>
    </location>
</feature>
<name>A0A182SSJ1_9DIPT</name>